<dbReference type="SMART" id="SM00347">
    <property type="entry name" value="HTH_MARR"/>
    <property type="match status" value="1"/>
</dbReference>
<dbReference type="PROSITE" id="PS50995">
    <property type="entry name" value="HTH_MARR_2"/>
    <property type="match status" value="1"/>
</dbReference>
<dbReference type="PANTHER" id="PTHR33164:SF64">
    <property type="entry name" value="TRANSCRIPTIONAL REGULATOR SLYA"/>
    <property type="match status" value="1"/>
</dbReference>
<dbReference type="InterPro" id="IPR039422">
    <property type="entry name" value="MarR/SlyA-like"/>
</dbReference>
<protein>
    <submittedName>
        <fullName evidence="6">MarR family transcriptional regulator</fullName>
    </submittedName>
</protein>
<feature type="domain" description="HTH marR-type" evidence="5">
    <location>
        <begin position="55"/>
        <end position="187"/>
    </location>
</feature>
<sequence>MRQVGSRVRPAGAAVPALLRPAHPQGHEPDVRRAGARGGPPRGDGGVTRGESGPLLSPGFWLHQAALAWRAELDARLRPLGLTPTQFLLLASTGWLEHVDGPPTQQEAAEQAGADRMMASKVLRGLEERGLLVREAHETDARALRLTLTEDGRALARRATQVARDVDAMFFGAESADLRGTLRRIAEQRGGGERDR</sequence>
<dbReference type="Proteomes" id="UP000323454">
    <property type="component" value="Unassembled WGS sequence"/>
</dbReference>
<dbReference type="PANTHER" id="PTHR33164">
    <property type="entry name" value="TRANSCRIPTIONAL REGULATOR, MARR FAMILY"/>
    <property type="match status" value="1"/>
</dbReference>
<keyword evidence="3" id="KW-0804">Transcription</keyword>
<evidence type="ECO:0000256" key="2">
    <source>
        <dbReference type="ARBA" id="ARBA00023125"/>
    </source>
</evidence>
<dbReference type="GO" id="GO:0006950">
    <property type="term" value="P:response to stress"/>
    <property type="evidence" value="ECO:0007669"/>
    <property type="project" value="TreeGrafter"/>
</dbReference>
<reference evidence="6 7" key="2">
    <citation type="submission" date="2019-09" db="EMBL/GenBank/DDBJ databases">
        <authorList>
            <person name="Jin C."/>
        </authorList>
    </citation>
    <scope>NUCLEOTIDE SEQUENCE [LARGE SCALE GENOMIC DNA]</scope>
    <source>
        <strain evidence="6 7">AN110305</strain>
    </source>
</reference>
<gene>
    <name evidence="6" type="ORF">F0L68_05445</name>
</gene>
<feature type="region of interest" description="Disordered" evidence="4">
    <location>
        <begin position="1"/>
        <end position="52"/>
    </location>
</feature>
<dbReference type="InterPro" id="IPR036388">
    <property type="entry name" value="WH-like_DNA-bd_sf"/>
</dbReference>
<accession>A0A5B2XPW9</accession>
<keyword evidence="7" id="KW-1185">Reference proteome</keyword>
<evidence type="ECO:0000313" key="7">
    <source>
        <dbReference type="Proteomes" id="UP000323454"/>
    </source>
</evidence>
<feature type="compositionally biased region" description="Gly residues" evidence="4">
    <location>
        <begin position="36"/>
        <end position="48"/>
    </location>
</feature>
<evidence type="ECO:0000259" key="5">
    <source>
        <dbReference type="PROSITE" id="PS50995"/>
    </source>
</evidence>
<dbReference type="Pfam" id="PF12802">
    <property type="entry name" value="MarR_2"/>
    <property type="match status" value="1"/>
</dbReference>
<dbReference type="InterPro" id="IPR000835">
    <property type="entry name" value="HTH_MarR-typ"/>
</dbReference>
<keyword evidence="1" id="KW-0805">Transcription regulation</keyword>
<dbReference type="AlphaFoldDB" id="A0A5B2XPW9"/>
<dbReference type="Gene3D" id="1.10.10.10">
    <property type="entry name" value="Winged helix-like DNA-binding domain superfamily/Winged helix DNA-binding domain"/>
    <property type="match status" value="1"/>
</dbReference>
<evidence type="ECO:0000256" key="3">
    <source>
        <dbReference type="ARBA" id="ARBA00023163"/>
    </source>
</evidence>
<dbReference type="EMBL" id="VUOB01000009">
    <property type="protein sequence ID" value="KAA2265105.1"/>
    <property type="molecule type" value="Genomic_DNA"/>
</dbReference>
<dbReference type="SUPFAM" id="SSF46785">
    <property type="entry name" value="Winged helix' DNA-binding domain"/>
    <property type="match status" value="1"/>
</dbReference>
<name>A0A5B2XPW9_9PSEU</name>
<dbReference type="GO" id="GO:0003677">
    <property type="term" value="F:DNA binding"/>
    <property type="evidence" value="ECO:0007669"/>
    <property type="project" value="UniProtKB-KW"/>
</dbReference>
<reference evidence="6 7" key="1">
    <citation type="submission" date="2019-09" db="EMBL/GenBank/DDBJ databases">
        <title>Goodfellowia gen. nov., a new genus of the Pseudonocardineae related to Actinoalloteichus, containing Goodfellowia coeruleoviolacea gen. nov., comb. nov. gen. nov., comb. nov.</title>
        <authorList>
            <person name="Labeda D."/>
        </authorList>
    </citation>
    <scope>NUCLEOTIDE SEQUENCE [LARGE SCALE GENOMIC DNA]</scope>
    <source>
        <strain evidence="6 7">AN110305</strain>
    </source>
</reference>
<keyword evidence="2" id="KW-0238">DNA-binding</keyword>
<organism evidence="6 7">
    <name type="scientific">Solihabitans fulvus</name>
    <dbReference type="NCBI Taxonomy" id="1892852"/>
    <lineage>
        <taxon>Bacteria</taxon>
        <taxon>Bacillati</taxon>
        <taxon>Actinomycetota</taxon>
        <taxon>Actinomycetes</taxon>
        <taxon>Pseudonocardiales</taxon>
        <taxon>Pseudonocardiaceae</taxon>
        <taxon>Solihabitans</taxon>
    </lineage>
</organism>
<evidence type="ECO:0000256" key="1">
    <source>
        <dbReference type="ARBA" id="ARBA00023015"/>
    </source>
</evidence>
<dbReference type="GO" id="GO:0003700">
    <property type="term" value="F:DNA-binding transcription factor activity"/>
    <property type="evidence" value="ECO:0007669"/>
    <property type="project" value="InterPro"/>
</dbReference>
<dbReference type="OrthoDB" id="9806864at2"/>
<evidence type="ECO:0000256" key="4">
    <source>
        <dbReference type="SAM" id="MobiDB-lite"/>
    </source>
</evidence>
<evidence type="ECO:0000313" key="6">
    <source>
        <dbReference type="EMBL" id="KAA2265105.1"/>
    </source>
</evidence>
<comment type="caution">
    <text evidence="6">The sequence shown here is derived from an EMBL/GenBank/DDBJ whole genome shotgun (WGS) entry which is preliminary data.</text>
</comment>
<dbReference type="InterPro" id="IPR036390">
    <property type="entry name" value="WH_DNA-bd_sf"/>
</dbReference>
<proteinExistence type="predicted"/>